<dbReference type="SMART" id="SM00320">
    <property type="entry name" value="WD40"/>
    <property type="match status" value="4"/>
</dbReference>
<organism evidence="2 3">
    <name type="scientific">Monosiga brevicollis</name>
    <name type="common">Choanoflagellate</name>
    <dbReference type="NCBI Taxonomy" id="81824"/>
    <lineage>
        <taxon>Eukaryota</taxon>
        <taxon>Choanoflagellata</taxon>
        <taxon>Craspedida</taxon>
        <taxon>Salpingoecidae</taxon>
        <taxon>Monosiga</taxon>
    </lineage>
</organism>
<accession>A9V6W2</accession>
<reference evidence="2 3" key="1">
    <citation type="journal article" date="2008" name="Nature">
        <title>The genome of the choanoflagellate Monosiga brevicollis and the origin of metazoans.</title>
        <authorList>
            <consortium name="JGI Sequencing"/>
            <person name="King N."/>
            <person name="Westbrook M.J."/>
            <person name="Young S.L."/>
            <person name="Kuo A."/>
            <person name="Abedin M."/>
            <person name="Chapman J."/>
            <person name="Fairclough S."/>
            <person name="Hellsten U."/>
            <person name="Isogai Y."/>
            <person name="Letunic I."/>
            <person name="Marr M."/>
            <person name="Pincus D."/>
            <person name="Putnam N."/>
            <person name="Rokas A."/>
            <person name="Wright K.J."/>
            <person name="Zuzow R."/>
            <person name="Dirks W."/>
            <person name="Good M."/>
            <person name="Goodstein D."/>
            <person name="Lemons D."/>
            <person name="Li W."/>
            <person name="Lyons J.B."/>
            <person name="Morris A."/>
            <person name="Nichols S."/>
            <person name="Richter D.J."/>
            <person name="Salamov A."/>
            <person name="Bork P."/>
            <person name="Lim W.A."/>
            <person name="Manning G."/>
            <person name="Miller W.T."/>
            <person name="McGinnis W."/>
            <person name="Shapiro H."/>
            <person name="Tjian R."/>
            <person name="Grigoriev I.V."/>
            <person name="Rokhsar D."/>
        </authorList>
    </citation>
    <scope>NUCLEOTIDE SEQUENCE [LARGE SCALE GENOMIC DNA]</scope>
    <source>
        <strain evidence="3">MX1 / ATCC 50154</strain>
    </source>
</reference>
<proteinExistence type="predicted"/>
<dbReference type="RefSeq" id="XP_001748521.1">
    <property type="nucleotide sequence ID" value="XM_001748469.1"/>
</dbReference>
<dbReference type="Pfam" id="PF00400">
    <property type="entry name" value="WD40"/>
    <property type="match status" value="1"/>
</dbReference>
<dbReference type="OMA" id="ICLWKNG"/>
<protein>
    <submittedName>
        <fullName evidence="2">Uncharacterized protein</fullName>
    </submittedName>
</protein>
<feature type="region of interest" description="Disordered" evidence="1">
    <location>
        <begin position="1"/>
        <end position="22"/>
    </location>
</feature>
<dbReference type="InterPro" id="IPR015943">
    <property type="entry name" value="WD40/YVTN_repeat-like_dom_sf"/>
</dbReference>
<dbReference type="EMBL" id="CH991564">
    <property type="protein sequence ID" value="EDQ86685.1"/>
    <property type="molecule type" value="Genomic_DNA"/>
</dbReference>
<dbReference type="KEGG" id="mbr:MONBRDRAFT_33689"/>
<dbReference type="PANTHER" id="PTHR22805">
    <property type="entry name" value="WDR41-RELATED"/>
    <property type="match status" value="1"/>
</dbReference>
<dbReference type="Proteomes" id="UP000001357">
    <property type="component" value="Unassembled WGS sequence"/>
</dbReference>
<dbReference type="GO" id="GO:0010506">
    <property type="term" value="P:regulation of autophagy"/>
    <property type="evidence" value="ECO:0007669"/>
    <property type="project" value="InterPro"/>
</dbReference>
<dbReference type="InterPro" id="IPR040102">
    <property type="entry name" value="WDR41"/>
</dbReference>
<feature type="compositionally biased region" description="Low complexity" evidence="1">
    <location>
        <begin position="163"/>
        <end position="176"/>
    </location>
</feature>
<dbReference type="InParanoid" id="A9V6W2"/>
<dbReference type="GeneID" id="5893759"/>
<feature type="compositionally biased region" description="Basic residues" evidence="1">
    <location>
        <begin position="1"/>
        <end position="10"/>
    </location>
</feature>
<name>A9V6W2_MONBE</name>
<dbReference type="Gene3D" id="2.130.10.10">
    <property type="entry name" value="YVTN repeat-like/Quinoprotein amine dehydrogenase"/>
    <property type="match status" value="2"/>
</dbReference>
<dbReference type="InterPro" id="IPR036322">
    <property type="entry name" value="WD40_repeat_dom_sf"/>
</dbReference>
<dbReference type="AlphaFoldDB" id="A9V6W2"/>
<dbReference type="PANTHER" id="PTHR22805:SF2">
    <property type="entry name" value="WD REPEAT-CONTAINING PROTEIN 41"/>
    <property type="match status" value="1"/>
</dbReference>
<evidence type="ECO:0000313" key="3">
    <source>
        <dbReference type="Proteomes" id="UP000001357"/>
    </source>
</evidence>
<evidence type="ECO:0000313" key="2">
    <source>
        <dbReference type="EMBL" id="EDQ86685.1"/>
    </source>
</evidence>
<evidence type="ECO:0000256" key="1">
    <source>
        <dbReference type="SAM" id="MobiDB-lite"/>
    </source>
</evidence>
<keyword evidence="3" id="KW-1185">Reference proteome</keyword>
<dbReference type="SUPFAM" id="SSF50978">
    <property type="entry name" value="WD40 repeat-like"/>
    <property type="match status" value="1"/>
</dbReference>
<sequence>MMSLRRRIGGARKPEEEELPPRLELNPFTHLQLVATHDEPIASMLVVPPKSIISASDQGDIQIHNTDEGRLVHQYQPLHAHVVAMCLTHDGSIVVVTHDGKLRIYNNDYTLRLCRPHELGAINHAVAIGSASICLGGCQFAVVDDQGEPVLVDPRQAIPLTRSNSSSSSAHGSANGYQAQEDDRPEIERLLIISEFKIAALTSASVEIFDVQPDLVNSFDRRRAGSTSLPLASELPLVMNVLNDKLFGVGTYTGAVIFSRTSLSPTFRVSTTIVESDGRRTNSTAVTAIAGLGNHLVALACVKELRVYELAAPHACLFTLKNAMDAKITTLHPLALGRVLMTQGTDDTIKVWSVAHLFSDAQHPDDPVRCAEQLLQSPYMAALKGQVAIPAVGARVGSGRSDRPAHPAPAICIGHLQHECSPVQSLVVNPHTLAVGLADGTICLWKNGAYAWRQSNQAVLEARSELSQY</sequence>
<dbReference type="InterPro" id="IPR001680">
    <property type="entry name" value="WD40_rpt"/>
</dbReference>
<feature type="compositionally biased region" description="Basic and acidic residues" evidence="1">
    <location>
        <begin position="12"/>
        <end position="21"/>
    </location>
</feature>
<feature type="region of interest" description="Disordered" evidence="1">
    <location>
        <begin position="160"/>
        <end position="181"/>
    </location>
</feature>
<gene>
    <name evidence="2" type="ORF">MONBRDRAFT_33689</name>
</gene>